<dbReference type="EMBL" id="NOIG01000005">
    <property type="protein sequence ID" value="OYD50845.1"/>
    <property type="molecule type" value="Genomic_DNA"/>
</dbReference>
<evidence type="ECO:0000259" key="2">
    <source>
        <dbReference type="Pfam" id="PF12146"/>
    </source>
</evidence>
<dbReference type="Pfam" id="PF12146">
    <property type="entry name" value="Hydrolase_4"/>
    <property type="match status" value="1"/>
</dbReference>
<feature type="region of interest" description="Disordered" evidence="1">
    <location>
        <begin position="62"/>
        <end position="81"/>
    </location>
</feature>
<dbReference type="SUPFAM" id="SSF53474">
    <property type="entry name" value="alpha/beta-Hydrolases"/>
    <property type="match status" value="1"/>
</dbReference>
<evidence type="ECO:0000313" key="3">
    <source>
        <dbReference type="EMBL" id="OYD50845.1"/>
    </source>
</evidence>
<dbReference type="OrthoDB" id="9808398at2"/>
<reference evidence="3 4" key="1">
    <citation type="submission" date="2017-07" db="EMBL/GenBank/DDBJ databases">
        <title>Acidovorax KNDSW TSA 6 genome sequence and assembly.</title>
        <authorList>
            <person name="Mayilraj S."/>
        </authorList>
    </citation>
    <scope>NUCLEOTIDE SEQUENCE [LARGE SCALE GENOMIC DNA]</scope>
    <source>
        <strain evidence="3 4">KNDSW-TSA6</strain>
    </source>
</reference>
<dbReference type="InterPro" id="IPR000073">
    <property type="entry name" value="AB_hydrolase_1"/>
</dbReference>
<proteinExistence type="predicted"/>
<dbReference type="InterPro" id="IPR050228">
    <property type="entry name" value="Carboxylesterase_BioH"/>
</dbReference>
<dbReference type="AlphaFoldDB" id="A0A235EQZ9"/>
<dbReference type="GO" id="GO:0016787">
    <property type="term" value="F:hydrolase activity"/>
    <property type="evidence" value="ECO:0007669"/>
    <property type="project" value="UniProtKB-KW"/>
</dbReference>
<dbReference type="PANTHER" id="PTHR43194:SF2">
    <property type="entry name" value="PEROXISOMAL MEMBRANE PROTEIN LPX1"/>
    <property type="match status" value="1"/>
</dbReference>
<comment type="caution">
    <text evidence="3">The sequence shown here is derived from an EMBL/GenBank/DDBJ whole genome shotgun (WGS) entry which is preliminary data.</text>
</comment>
<keyword evidence="3" id="KW-0378">Hydrolase</keyword>
<protein>
    <submittedName>
        <fullName evidence="3">Alpha/beta hydrolase</fullName>
    </submittedName>
</protein>
<dbReference type="Gene3D" id="3.40.50.1820">
    <property type="entry name" value="alpha/beta hydrolase"/>
    <property type="match status" value="1"/>
</dbReference>
<feature type="domain" description="Serine aminopeptidase S33" evidence="2">
    <location>
        <begin position="82"/>
        <end position="309"/>
    </location>
</feature>
<name>A0A235EQZ9_9BURK</name>
<dbReference type="PANTHER" id="PTHR43194">
    <property type="entry name" value="HYDROLASE ALPHA/BETA FOLD FAMILY"/>
    <property type="match status" value="1"/>
</dbReference>
<gene>
    <name evidence="3" type="ORF">CBY09_08785</name>
</gene>
<dbReference type="InterPro" id="IPR022742">
    <property type="entry name" value="Hydrolase_4"/>
</dbReference>
<dbReference type="PRINTS" id="PR00111">
    <property type="entry name" value="ABHYDROLASE"/>
</dbReference>
<evidence type="ECO:0000313" key="4">
    <source>
        <dbReference type="Proteomes" id="UP000215441"/>
    </source>
</evidence>
<organism evidence="3 4">
    <name type="scientific">Acidovorax kalamii</name>
    <dbReference type="NCBI Taxonomy" id="2004485"/>
    <lineage>
        <taxon>Bacteria</taxon>
        <taxon>Pseudomonadati</taxon>
        <taxon>Pseudomonadota</taxon>
        <taxon>Betaproteobacteria</taxon>
        <taxon>Burkholderiales</taxon>
        <taxon>Comamonadaceae</taxon>
        <taxon>Acidovorax</taxon>
    </lineage>
</organism>
<accession>A0A235EQZ9</accession>
<evidence type="ECO:0000256" key="1">
    <source>
        <dbReference type="SAM" id="MobiDB-lite"/>
    </source>
</evidence>
<dbReference type="InterPro" id="IPR029058">
    <property type="entry name" value="AB_hydrolase_fold"/>
</dbReference>
<sequence length="328" mass="34402">MLIAALLLTAAIAGLAAAIAWGGPKDIPPLASINNPFKDVDYSNVPPAQRYTARDGTSLAWHGYSPTGSTGGTGGTDASASAPQRRVVLVHGSSARGQSNHVLAQALAAAGYAVASLDMRGHGASGPRGQAAYIGQMEDDIEDFLRAVPHAGPQTLMGFSAGGGFALRFAGSARQGLFDRYVLLSPFLHHNAPTSRPDSGGWVSVGLPRMIAVTLINQFGITRWNHLPVLSFALNGVARELLTPRYSYTVATNFRPHNDYQADIRNARGTICIVAGTDDELFHADRFADLFAQAGKPVPVTLVPGVNHMGLTLDAQAVATVARQACPA</sequence>
<dbReference type="Proteomes" id="UP000215441">
    <property type="component" value="Unassembled WGS sequence"/>
</dbReference>
<keyword evidence="4" id="KW-1185">Reference proteome</keyword>